<evidence type="ECO:0000259" key="16">
    <source>
        <dbReference type="Pfam" id="PF05347"/>
    </source>
</evidence>
<evidence type="ECO:0000256" key="9">
    <source>
        <dbReference type="ARBA" id="ARBA00022792"/>
    </source>
</evidence>
<evidence type="ECO:0000256" key="5">
    <source>
        <dbReference type="ARBA" id="ARBA00018684"/>
    </source>
</evidence>
<gene>
    <name evidence="17" type="ORF">OTU49_017092</name>
</gene>
<keyword evidence="7" id="KW-0597">Phosphoprotein</keyword>
<name>A0AAW0Y5D0_CHEQU</name>
<keyword evidence="6" id="KW-0813">Transport</keyword>
<evidence type="ECO:0000256" key="7">
    <source>
        <dbReference type="ARBA" id="ARBA00022553"/>
    </source>
</evidence>
<evidence type="ECO:0000256" key="11">
    <source>
        <dbReference type="ARBA" id="ARBA00022990"/>
    </source>
</evidence>
<feature type="domain" description="Complex 1 LYR protein" evidence="16">
    <location>
        <begin position="13"/>
        <end position="70"/>
    </location>
</feature>
<dbReference type="PANTHER" id="PTHR12868:SF0">
    <property type="entry name" value="NADH DEHYDROGENASE [UBIQUINONE] 1 BETA SUBCOMPLEX SUBUNIT 9"/>
    <property type="match status" value="1"/>
</dbReference>
<keyword evidence="11" id="KW-0007">Acetylation</keyword>
<keyword evidence="12" id="KW-0496">Mitochondrion</keyword>
<dbReference type="GO" id="GO:0005743">
    <property type="term" value="C:mitochondrial inner membrane"/>
    <property type="evidence" value="ECO:0007669"/>
    <property type="project" value="UniProtKB-SubCell"/>
</dbReference>
<evidence type="ECO:0000256" key="3">
    <source>
        <dbReference type="ARBA" id="ARBA00009508"/>
    </source>
</evidence>
<keyword evidence="8" id="KW-0679">Respiratory chain</keyword>
<evidence type="ECO:0000313" key="17">
    <source>
        <dbReference type="EMBL" id="KAK8746586.1"/>
    </source>
</evidence>
<accession>A0AAW0Y5D0</accession>
<evidence type="ECO:0000256" key="10">
    <source>
        <dbReference type="ARBA" id="ARBA00022982"/>
    </source>
</evidence>
<dbReference type="InterPro" id="IPR008011">
    <property type="entry name" value="Complex1_LYR_dom"/>
</dbReference>
<dbReference type="EMBL" id="JARKIK010000017">
    <property type="protein sequence ID" value="KAK8746586.1"/>
    <property type="molecule type" value="Genomic_DNA"/>
</dbReference>
<evidence type="ECO:0000313" key="18">
    <source>
        <dbReference type="Proteomes" id="UP001445076"/>
    </source>
</evidence>
<reference evidence="17 18" key="1">
    <citation type="journal article" date="2024" name="BMC Genomics">
        <title>Genome assembly of redclaw crayfish (Cherax quadricarinatus) provides insights into its immune adaptation and hypoxia tolerance.</title>
        <authorList>
            <person name="Liu Z."/>
            <person name="Zheng J."/>
            <person name="Li H."/>
            <person name="Fang K."/>
            <person name="Wang S."/>
            <person name="He J."/>
            <person name="Zhou D."/>
            <person name="Weng S."/>
            <person name="Chi M."/>
            <person name="Gu Z."/>
            <person name="He J."/>
            <person name="Li F."/>
            <person name="Wang M."/>
        </authorList>
    </citation>
    <scope>NUCLEOTIDE SEQUENCE [LARGE SCALE GENOMIC DNA]</scope>
    <source>
        <strain evidence="17">ZL_2023a</strain>
    </source>
</reference>
<dbReference type="InterPro" id="IPR045292">
    <property type="entry name" value="Complex1_LYR_NDUFB9_LYRM3"/>
</dbReference>
<evidence type="ECO:0000256" key="1">
    <source>
        <dbReference type="ARBA" id="ARBA00002920"/>
    </source>
</evidence>
<comment type="similarity">
    <text evidence="3">Belongs to the complex I LYR family.</text>
</comment>
<evidence type="ECO:0000256" key="15">
    <source>
        <dbReference type="ARBA" id="ARBA00032528"/>
    </source>
</evidence>
<evidence type="ECO:0000256" key="13">
    <source>
        <dbReference type="ARBA" id="ARBA00023136"/>
    </source>
</evidence>
<evidence type="ECO:0000256" key="4">
    <source>
        <dbReference type="ARBA" id="ARBA00011790"/>
    </source>
</evidence>
<evidence type="ECO:0000256" key="12">
    <source>
        <dbReference type="ARBA" id="ARBA00023128"/>
    </source>
</evidence>
<evidence type="ECO:0000256" key="8">
    <source>
        <dbReference type="ARBA" id="ARBA00022660"/>
    </source>
</evidence>
<proteinExistence type="inferred from homology"/>
<organism evidence="17 18">
    <name type="scientific">Cherax quadricarinatus</name>
    <name type="common">Australian red claw crayfish</name>
    <dbReference type="NCBI Taxonomy" id="27406"/>
    <lineage>
        <taxon>Eukaryota</taxon>
        <taxon>Metazoa</taxon>
        <taxon>Ecdysozoa</taxon>
        <taxon>Arthropoda</taxon>
        <taxon>Crustacea</taxon>
        <taxon>Multicrustacea</taxon>
        <taxon>Malacostraca</taxon>
        <taxon>Eumalacostraca</taxon>
        <taxon>Eucarida</taxon>
        <taxon>Decapoda</taxon>
        <taxon>Pleocyemata</taxon>
        <taxon>Astacidea</taxon>
        <taxon>Parastacoidea</taxon>
        <taxon>Parastacidae</taxon>
        <taxon>Cherax</taxon>
    </lineage>
</organism>
<sequence>MSYLQTQVISHTRKVCSLYKRALRNTEAWYDSRPMFRYRAVLLRARFEENKNIKDLRVAAQLLDEGEKELFSLQHYQPRQFPHSPGGVAYGRVVEPPDWVLDYWHPMEKAAYPEYFARREQRKKEYIEWWEKTYGKPVEQSH</sequence>
<dbReference type="PANTHER" id="PTHR12868">
    <property type="entry name" value="NADH-UBIQUINONE OXIDOREDUCTASE B22 SUBUNIT"/>
    <property type="match status" value="1"/>
</dbReference>
<dbReference type="InterPro" id="IPR033034">
    <property type="entry name" value="NDUFB9"/>
</dbReference>
<comment type="subcellular location">
    <subcellularLocation>
        <location evidence="2">Mitochondrion inner membrane</location>
        <topology evidence="2">Peripheral membrane protein</topology>
        <orientation evidence="2">Matrix side</orientation>
    </subcellularLocation>
</comment>
<comment type="subunit">
    <text evidence="4">Mammalian complex I is composed of 45 different subunits.</text>
</comment>
<comment type="caution">
    <text evidence="17">The sequence shown here is derived from an EMBL/GenBank/DDBJ whole genome shotgun (WGS) entry which is preliminary data.</text>
</comment>
<keyword evidence="18" id="KW-1185">Reference proteome</keyword>
<dbReference type="AlphaFoldDB" id="A0AAW0Y5D0"/>
<evidence type="ECO:0000256" key="2">
    <source>
        <dbReference type="ARBA" id="ARBA00004443"/>
    </source>
</evidence>
<keyword evidence="10" id="KW-0249">Electron transport</keyword>
<protein>
    <recommendedName>
        <fullName evidence="5">NADH dehydrogenase [ubiquinone] 1 beta subcomplex subunit 9</fullName>
    </recommendedName>
    <alternativeName>
        <fullName evidence="14">Complex I-B22</fullName>
    </alternativeName>
    <alternativeName>
        <fullName evidence="15">NADH-ubiquinone oxidoreductase B22 subunit</fullName>
    </alternativeName>
</protein>
<comment type="function">
    <text evidence="1">Accessory subunit of the mitochondrial membrane respiratory chain NADH dehydrogenase (Complex I), that is believed to be not involved in catalysis. Complex I functions in the transfer of electrons from NADH to the respiratory chain. The immediate electron acceptor for the enzyme is believed to be ubiquinone.</text>
</comment>
<evidence type="ECO:0000256" key="6">
    <source>
        <dbReference type="ARBA" id="ARBA00022448"/>
    </source>
</evidence>
<dbReference type="Proteomes" id="UP001445076">
    <property type="component" value="Unassembled WGS sequence"/>
</dbReference>
<evidence type="ECO:0000256" key="14">
    <source>
        <dbReference type="ARBA" id="ARBA00030192"/>
    </source>
</evidence>
<dbReference type="CDD" id="cd20263">
    <property type="entry name" value="Complex1_LYR_NDUFB9_LYRM3"/>
    <property type="match status" value="1"/>
</dbReference>
<dbReference type="GO" id="GO:0006120">
    <property type="term" value="P:mitochondrial electron transport, NADH to ubiquinone"/>
    <property type="evidence" value="ECO:0007669"/>
    <property type="project" value="InterPro"/>
</dbReference>
<keyword evidence="9" id="KW-0999">Mitochondrion inner membrane</keyword>
<keyword evidence="13" id="KW-0472">Membrane</keyword>
<dbReference type="Pfam" id="PF05347">
    <property type="entry name" value="Complex1_LYR"/>
    <property type="match status" value="1"/>
</dbReference>